<accession>Q1XEE8</accession>
<name>Q1XEE8_LACPA</name>
<reference evidence="1" key="1">
    <citation type="journal article" date="2006" name="Res. Microbiol.">
        <title>Lactobacillus paracasei A survives gastrointestinal passage and affects the fecal microbiota of healthy infants.</title>
        <authorList>
            <person name="Marzotto M."/>
            <person name="Maffeis C."/>
            <person name="Paternoster T."/>
            <person name="Ferrario R."/>
            <person name="Rizzotti L."/>
            <person name="Pellegrino M."/>
            <person name="Dellaglio F."/>
            <person name="Torriani S."/>
        </authorList>
    </citation>
    <scope>NUCLEOTIDE SEQUENCE</scope>
    <source>
        <strain evidence="1">A</strain>
    </source>
</reference>
<sequence length="81" mass="9173">SAPTRGHQVETPRQTMVDENIEGEKAMNNNDDDFKENIEYVLQGEQPSGQILTPEAVIEASEDDLRPYRQLINSKLLERGC</sequence>
<feature type="non-terminal residue" evidence="1">
    <location>
        <position position="1"/>
    </location>
</feature>
<protein>
    <submittedName>
        <fullName evidence="1">Uncharacterized protein</fullName>
    </submittedName>
</protein>
<organism evidence="1">
    <name type="scientific">Lacticaseibacillus paracasei</name>
    <name type="common">Lactobacillus paracasei</name>
    <dbReference type="NCBI Taxonomy" id="1597"/>
    <lineage>
        <taxon>Bacteria</taxon>
        <taxon>Bacillati</taxon>
        <taxon>Bacillota</taxon>
        <taxon>Bacilli</taxon>
        <taxon>Lactobacillales</taxon>
        <taxon>Lactobacillaceae</taxon>
        <taxon>Lacticaseibacillus</taxon>
    </lineage>
</organism>
<feature type="non-terminal residue" evidence="1">
    <location>
        <position position="81"/>
    </location>
</feature>
<evidence type="ECO:0000313" key="1">
    <source>
        <dbReference type="EMBL" id="CAJ44237.1"/>
    </source>
</evidence>
<dbReference type="EMBL" id="AM162273">
    <property type="protein sequence ID" value="CAJ44237.1"/>
    <property type="molecule type" value="Genomic_DNA"/>
</dbReference>
<proteinExistence type="predicted"/>
<dbReference type="AlphaFoldDB" id="Q1XEE8"/>